<reference evidence="1 2" key="1">
    <citation type="journal article" date="2022" name="bioRxiv">
        <title>Genomics of Preaxostyla Flagellates Illuminates Evolutionary Transitions and the Path Towards Mitochondrial Loss.</title>
        <authorList>
            <person name="Novak L.V.F."/>
            <person name="Treitli S.C."/>
            <person name="Pyrih J."/>
            <person name="Halakuc P."/>
            <person name="Pipaliya S.V."/>
            <person name="Vacek V."/>
            <person name="Brzon O."/>
            <person name="Soukal P."/>
            <person name="Eme L."/>
            <person name="Dacks J.B."/>
            <person name="Karnkowska A."/>
            <person name="Elias M."/>
            <person name="Hampl V."/>
        </authorList>
    </citation>
    <scope>NUCLEOTIDE SEQUENCE [LARGE SCALE GENOMIC DNA]</scope>
    <source>
        <strain evidence="1">NAU3</strain>
        <tissue evidence="1">Gut</tissue>
    </source>
</reference>
<keyword evidence="2" id="KW-1185">Reference proteome</keyword>
<name>A0ABQ9XR63_9EUKA</name>
<evidence type="ECO:0000313" key="2">
    <source>
        <dbReference type="Proteomes" id="UP001281761"/>
    </source>
</evidence>
<comment type="caution">
    <text evidence="1">The sequence shown here is derived from an EMBL/GenBank/DDBJ whole genome shotgun (WGS) entry which is preliminary data.</text>
</comment>
<evidence type="ECO:0000313" key="1">
    <source>
        <dbReference type="EMBL" id="KAK2953202.1"/>
    </source>
</evidence>
<protein>
    <submittedName>
        <fullName evidence="1">Uncharacterized protein</fullName>
    </submittedName>
</protein>
<accession>A0ABQ9XR63</accession>
<dbReference type="Proteomes" id="UP001281761">
    <property type="component" value="Unassembled WGS sequence"/>
</dbReference>
<proteinExistence type="predicted"/>
<gene>
    <name evidence="1" type="ORF">BLNAU_11827</name>
</gene>
<dbReference type="EMBL" id="JARBJD010000094">
    <property type="protein sequence ID" value="KAK2953202.1"/>
    <property type="molecule type" value="Genomic_DNA"/>
</dbReference>
<sequence length="427" mass="48129">MPHDPHEIIQSRLAEISTETSKQHLDILGRADLSLINITTSSMEDLRDVTMPSPPLLDLYNLLLLVVPFDSSKQPTTNHAAHILQVMRELDVSLTPQSQLTLCPAVILHVWNWIDDATLFRIESEGQTSVSGSKLILEGLTTEQKSLAIFLTETNLVERMELIVETIKELNEFVTSELLTMTVLKKEIVTSAIFLPRAALFVAEGSRQFRKCKSVEPVAVVVAPNRNGDTCLSGRNSNCNGQLDQIHTAKHHLNEEDRPDFIVFSGPHELMNRVFLKILFASGFFYLTYCFFPLSNSHFTEDLSPNTHIPFTARVRVPLIFDRLSVFTGFQHIPSRDMPNLFLIYGITNSSSPERHFSETPQLPPEHPGNAETHIWPDIPPPPTPNQFVTSIAALLKQIMLSAIAEREMTQFVVHPTTEMDAIRDHR</sequence>
<organism evidence="1 2">
    <name type="scientific">Blattamonas nauphoetae</name>
    <dbReference type="NCBI Taxonomy" id="2049346"/>
    <lineage>
        <taxon>Eukaryota</taxon>
        <taxon>Metamonada</taxon>
        <taxon>Preaxostyla</taxon>
        <taxon>Oxymonadida</taxon>
        <taxon>Blattamonas</taxon>
    </lineage>
</organism>